<dbReference type="Pfam" id="PF00135">
    <property type="entry name" value="COesterase"/>
    <property type="match status" value="1"/>
</dbReference>
<comment type="similarity">
    <text evidence="2">Belongs to the 'GDXG' lipolytic enzyme family.</text>
</comment>
<evidence type="ECO:0000256" key="4">
    <source>
        <dbReference type="RuleBase" id="RU361235"/>
    </source>
</evidence>
<comment type="caution">
    <text evidence="6">The sequence shown here is derived from an EMBL/GenBank/DDBJ whole genome shotgun (WGS) entry which is preliminary data.</text>
</comment>
<accession>A0A364N5M6</accession>
<feature type="domain" description="Carboxylesterase type B" evidence="5">
    <location>
        <begin position="53"/>
        <end position="546"/>
    </location>
</feature>
<evidence type="ECO:0000256" key="3">
    <source>
        <dbReference type="ARBA" id="ARBA00022801"/>
    </source>
</evidence>
<evidence type="ECO:0000313" key="6">
    <source>
        <dbReference type="EMBL" id="RAR12536.1"/>
    </source>
</evidence>
<dbReference type="Proteomes" id="UP000249619">
    <property type="component" value="Unassembled WGS sequence"/>
</dbReference>
<dbReference type="EMBL" id="QGDH01000049">
    <property type="protein sequence ID" value="RAR12536.1"/>
    <property type="molecule type" value="Genomic_DNA"/>
</dbReference>
<protein>
    <recommendedName>
        <fullName evidence="4">Carboxylic ester hydrolase</fullName>
        <ecNumber evidence="4">3.1.1.-</ecNumber>
    </recommendedName>
</protein>
<reference evidence="7" key="1">
    <citation type="submission" date="2018-05" db="EMBL/GenBank/DDBJ databases">
        <title>Draft genome sequence of Stemphylium lycopersici strain CIDEFI 213.</title>
        <authorList>
            <person name="Medina R."/>
            <person name="Franco M.E.E."/>
            <person name="Lucentini C.G."/>
            <person name="Saparrat M.C.N."/>
            <person name="Balatti P.A."/>
        </authorList>
    </citation>
    <scope>NUCLEOTIDE SEQUENCE [LARGE SCALE GENOMIC DNA]</scope>
    <source>
        <strain evidence="7">CIDEFI 213</strain>
    </source>
</reference>
<dbReference type="PANTHER" id="PTHR43918">
    <property type="entry name" value="ACETYLCHOLINESTERASE"/>
    <property type="match status" value="1"/>
</dbReference>
<dbReference type="PANTHER" id="PTHR43918:SF4">
    <property type="entry name" value="CARBOXYLIC ESTER HYDROLASE"/>
    <property type="match status" value="1"/>
</dbReference>
<comment type="similarity">
    <text evidence="1 4">Belongs to the type-B carboxylesterase/lipase family.</text>
</comment>
<dbReference type="InterPro" id="IPR002168">
    <property type="entry name" value="Lipase_GDXG_HIS_AS"/>
</dbReference>
<dbReference type="InterPro" id="IPR050654">
    <property type="entry name" value="AChE-related_enzymes"/>
</dbReference>
<dbReference type="STRING" id="183478.A0A364N5M6"/>
<dbReference type="GO" id="GO:0052689">
    <property type="term" value="F:carboxylic ester hydrolase activity"/>
    <property type="evidence" value="ECO:0007669"/>
    <property type="project" value="TreeGrafter"/>
</dbReference>
<dbReference type="AlphaFoldDB" id="A0A364N5M6"/>
<gene>
    <name evidence="6" type="ORF">DDE83_004068</name>
</gene>
<dbReference type="Gene3D" id="3.40.50.1820">
    <property type="entry name" value="alpha/beta hydrolase"/>
    <property type="match status" value="1"/>
</dbReference>
<dbReference type="InterPro" id="IPR019826">
    <property type="entry name" value="Carboxylesterase_B_AS"/>
</dbReference>
<dbReference type="InterPro" id="IPR029058">
    <property type="entry name" value="AB_hydrolase_fold"/>
</dbReference>
<dbReference type="OrthoDB" id="6846267at2759"/>
<name>A0A364N5M6_STELY</name>
<dbReference type="SUPFAM" id="SSF53474">
    <property type="entry name" value="alpha/beta-Hydrolases"/>
    <property type="match status" value="1"/>
</dbReference>
<evidence type="ECO:0000256" key="1">
    <source>
        <dbReference type="ARBA" id="ARBA00005964"/>
    </source>
</evidence>
<organism evidence="6 7">
    <name type="scientific">Stemphylium lycopersici</name>
    <name type="common">Tomato gray leaf spot disease fungus</name>
    <name type="synonym">Thyrospora lycopersici</name>
    <dbReference type="NCBI Taxonomy" id="183478"/>
    <lineage>
        <taxon>Eukaryota</taxon>
        <taxon>Fungi</taxon>
        <taxon>Dikarya</taxon>
        <taxon>Ascomycota</taxon>
        <taxon>Pezizomycotina</taxon>
        <taxon>Dothideomycetes</taxon>
        <taxon>Pleosporomycetidae</taxon>
        <taxon>Pleosporales</taxon>
        <taxon>Pleosporineae</taxon>
        <taxon>Pleosporaceae</taxon>
        <taxon>Stemphylium</taxon>
    </lineage>
</organism>
<proteinExistence type="inferred from homology"/>
<dbReference type="PROSITE" id="PS01173">
    <property type="entry name" value="LIPASE_GDXG_HIS"/>
    <property type="match status" value="1"/>
</dbReference>
<dbReference type="EC" id="3.1.1.-" evidence="4"/>
<dbReference type="InterPro" id="IPR002018">
    <property type="entry name" value="CarbesteraseB"/>
</dbReference>
<sequence length="588" mass="64207">MHFPGVLGPFHERVELFSQLYVDAMARFNAVQKAVTALALLHNVAATSSASQVTLPGYGSFVGTTVSETLTRKPLPKPVDAWLGIDYVSQPVGESRFTAVGPPEPFEGVKNATQYGFSCHQDPLDITFPVDEACLNMNVFRPRNVSAHEKLPVLIWIHGGGFVAGSARSFDGPSFVSNSREPLIVVNFNYRVNSLGFLPSPVFERQGLLNLGLRDQQTLFEFVQKYISAFGGDASRVTIGGRSAGAHSVGIHLFHNYNKTEGAPPLFSQAILQSGSVTARAFPNSSYPLYQQQFARYLGLTGCSGVANGTDAEILGCLRSAPISAIENASALIWRASEYPITWPFQPTRGGPLLEQAGSISGQNGQFYRVPTITSNVPDEAKYYAPGDIDTNEEFLAFMKNLIPGLTPEDVSDLEMLYPDPSGDVNSPYAFSPNSTQYNRLSAALTDYMYVCAGQETAIRMSALDVPVYKSVFAVNNTFPAWKGIPHTADTKYTWAEPSGAGGVQYPEVGKELLNAYFADFVALGDPNAGKRAGVPAWPTYVDEMEKGRPGLQLRFEPFGNSRVEGDGIRRTQCEWWRDESRAVRLEK</sequence>
<evidence type="ECO:0000313" key="7">
    <source>
        <dbReference type="Proteomes" id="UP000249619"/>
    </source>
</evidence>
<evidence type="ECO:0000256" key="2">
    <source>
        <dbReference type="ARBA" id="ARBA00010515"/>
    </source>
</evidence>
<keyword evidence="7" id="KW-1185">Reference proteome</keyword>
<keyword evidence="3 4" id="KW-0378">Hydrolase</keyword>
<dbReference type="PROSITE" id="PS00122">
    <property type="entry name" value="CARBOXYLESTERASE_B_1"/>
    <property type="match status" value="1"/>
</dbReference>
<evidence type="ECO:0000259" key="5">
    <source>
        <dbReference type="Pfam" id="PF00135"/>
    </source>
</evidence>